<protein>
    <recommendedName>
        <fullName evidence="8">V-type proton ATPase subunit S1/VOA1 transmembrane domain-containing protein</fullName>
    </recommendedName>
</protein>
<comment type="subcellular location">
    <subcellularLocation>
        <location evidence="1">Membrane</location>
        <topology evidence="1">Single-pass membrane protein</topology>
    </subcellularLocation>
</comment>
<keyword evidence="3 6" id="KW-0812">Transmembrane</keyword>
<evidence type="ECO:0000256" key="5">
    <source>
        <dbReference type="ARBA" id="ARBA00023136"/>
    </source>
</evidence>
<dbReference type="PANTHER" id="PTHR12471:SF7">
    <property type="entry name" value="V-TYPE PROTON ATPASE SUBUNIT S1"/>
    <property type="match status" value="1"/>
</dbReference>
<keyword evidence="5 6" id="KW-0472">Membrane</keyword>
<gene>
    <name evidence="9" type="ORF">BOX15_Mlig030004g1</name>
</gene>
<dbReference type="GO" id="GO:0033176">
    <property type="term" value="C:proton-transporting V-type ATPase complex"/>
    <property type="evidence" value="ECO:0007669"/>
    <property type="project" value="TreeGrafter"/>
</dbReference>
<dbReference type="InterPro" id="IPR046756">
    <property type="entry name" value="VAS1/VOA1_TM"/>
</dbReference>
<comment type="similarity">
    <text evidence="2">Belongs to the vacuolar ATPase subunit S1 family.</text>
</comment>
<dbReference type="Proteomes" id="UP000215902">
    <property type="component" value="Unassembled WGS sequence"/>
</dbReference>
<evidence type="ECO:0000256" key="7">
    <source>
        <dbReference type="SAM" id="SignalP"/>
    </source>
</evidence>
<dbReference type="Gene3D" id="2.40.160.110">
    <property type="match status" value="1"/>
</dbReference>
<evidence type="ECO:0000313" key="10">
    <source>
        <dbReference type="Proteomes" id="UP000215902"/>
    </source>
</evidence>
<accession>A0A267EQH2</accession>
<feature type="signal peptide" evidence="7">
    <location>
        <begin position="1"/>
        <end position="23"/>
    </location>
</feature>
<dbReference type="PANTHER" id="PTHR12471">
    <property type="entry name" value="VACUOLAR ATP SYNTHASE SUBUNIT S1"/>
    <property type="match status" value="1"/>
</dbReference>
<evidence type="ECO:0000259" key="8">
    <source>
        <dbReference type="Pfam" id="PF20520"/>
    </source>
</evidence>
<comment type="caution">
    <text evidence="9">The sequence shown here is derived from an EMBL/GenBank/DDBJ whole genome shotgun (WGS) entry which is preliminary data.</text>
</comment>
<evidence type="ECO:0000256" key="4">
    <source>
        <dbReference type="ARBA" id="ARBA00022989"/>
    </source>
</evidence>
<keyword evidence="10" id="KW-1185">Reference proteome</keyword>
<dbReference type="GO" id="GO:0030641">
    <property type="term" value="P:regulation of cellular pH"/>
    <property type="evidence" value="ECO:0007669"/>
    <property type="project" value="TreeGrafter"/>
</dbReference>
<feature type="chain" id="PRO_5013397527" description="V-type proton ATPase subunit S1/VOA1 transmembrane domain-containing protein" evidence="7">
    <location>
        <begin position="24"/>
        <end position="471"/>
    </location>
</feature>
<feature type="domain" description="V-type proton ATPase subunit S1/VOA1 transmembrane" evidence="8">
    <location>
        <begin position="418"/>
        <end position="456"/>
    </location>
</feature>
<evidence type="ECO:0000256" key="1">
    <source>
        <dbReference type="ARBA" id="ARBA00004167"/>
    </source>
</evidence>
<dbReference type="OrthoDB" id="9985059at2759"/>
<evidence type="ECO:0000313" key="9">
    <source>
        <dbReference type="EMBL" id="PAA63795.1"/>
    </source>
</evidence>
<keyword evidence="7" id="KW-0732">Signal</keyword>
<feature type="transmembrane region" description="Helical" evidence="6">
    <location>
        <begin position="424"/>
        <end position="450"/>
    </location>
</feature>
<reference evidence="9 10" key="1">
    <citation type="submission" date="2017-06" db="EMBL/GenBank/DDBJ databases">
        <title>A platform for efficient transgenesis in Macrostomum lignano, a flatworm model organism for stem cell research.</title>
        <authorList>
            <person name="Berezikov E."/>
        </authorList>
    </citation>
    <scope>NUCLEOTIDE SEQUENCE [LARGE SCALE GENOMIC DNA]</scope>
    <source>
        <strain evidence="9">DV1</strain>
        <tissue evidence="9">Whole organism</tissue>
    </source>
</reference>
<keyword evidence="4 6" id="KW-1133">Transmembrane helix</keyword>
<dbReference type="EMBL" id="NIVC01001813">
    <property type="protein sequence ID" value="PAA63795.1"/>
    <property type="molecule type" value="Genomic_DNA"/>
</dbReference>
<dbReference type="Pfam" id="PF20520">
    <property type="entry name" value="Ac45-VOA1_TM"/>
    <property type="match status" value="1"/>
</dbReference>
<dbReference type="STRING" id="282301.A0A267EQH2"/>
<feature type="non-terminal residue" evidence="9">
    <location>
        <position position="1"/>
    </location>
</feature>
<organism evidence="9 10">
    <name type="scientific">Macrostomum lignano</name>
    <dbReference type="NCBI Taxonomy" id="282301"/>
    <lineage>
        <taxon>Eukaryota</taxon>
        <taxon>Metazoa</taxon>
        <taxon>Spiralia</taxon>
        <taxon>Lophotrochozoa</taxon>
        <taxon>Platyhelminthes</taxon>
        <taxon>Rhabditophora</taxon>
        <taxon>Macrostomorpha</taxon>
        <taxon>Macrostomida</taxon>
        <taxon>Macrostomidae</taxon>
        <taxon>Macrostomum</taxon>
    </lineage>
</organism>
<evidence type="ECO:0000256" key="6">
    <source>
        <dbReference type="SAM" id="Phobius"/>
    </source>
</evidence>
<dbReference type="InterPro" id="IPR008388">
    <property type="entry name" value="Ac45_acc_su"/>
</dbReference>
<evidence type="ECO:0000256" key="2">
    <source>
        <dbReference type="ARBA" id="ARBA00009037"/>
    </source>
</evidence>
<name>A0A267EQH2_9PLAT</name>
<dbReference type="GO" id="GO:0001671">
    <property type="term" value="F:ATPase activator activity"/>
    <property type="evidence" value="ECO:0007669"/>
    <property type="project" value="TreeGrafter"/>
</dbReference>
<evidence type="ECO:0000256" key="3">
    <source>
        <dbReference type="ARBA" id="ARBA00022692"/>
    </source>
</evidence>
<dbReference type="AlphaFoldDB" id="A0A267EQH2"/>
<sequence>NPAAMPHQLALLAFLASLACASASVPAVVVSSRGSVDSLASLSSARLNSQQLAEALHRSAGGLLLVVTVDEGLSLPDFARSGGDVYSAGQGSAGPFASVAGLSEKLGGRHLLVAEADKLLPALRSLDWRGGAPIDVANDGKEVDRVVEAATAAGGASRLVLARAADAGAADRLLGAACAALQSRGLPFVAVFTATHESDPAPAAADAAASAEAAGSAGRHLLAAPTASPSSNGTFVNCSSDVLLYFASLQVQLTQNSKVKTLPPVLPVADGSSIIDTKLSTCNAAGGNRTLALSFPDSALQSPLAALKLTLNFVGDTKSSTSPWSIASGTASLSCKSGSSANCTNVAETALTQESLASFITPNGSCYHCTNNTRLSTSGGTGSNGSAALTMIFGKFQLQPFGIPADGKFSKNVNDCVGFFSVEVWFSLLVLLVITVILMYGVLMLVSVATPDRFDDPKGKTIQVNVQDGGN</sequence>
<proteinExistence type="inferred from homology"/>